<dbReference type="InterPro" id="IPR050987">
    <property type="entry name" value="AtrR-like"/>
</dbReference>
<reference evidence="6" key="1">
    <citation type="journal article" date="2012" name="Science">
        <title>The Paleozoic origin of enzymatic lignin decomposition reconstructed from 31 fungal genomes.</title>
        <authorList>
            <person name="Floudas D."/>
            <person name="Binder M."/>
            <person name="Riley R."/>
            <person name="Barry K."/>
            <person name="Blanchette R.A."/>
            <person name="Henrissat B."/>
            <person name="Martinez A.T."/>
            <person name="Otillar R."/>
            <person name="Spatafora J.W."/>
            <person name="Yadav J.S."/>
            <person name="Aerts A."/>
            <person name="Benoit I."/>
            <person name="Boyd A."/>
            <person name="Carlson A."/>
            <person name="Copeland A."/>
            <person name="Coutinho P.M."/>
            <person name="de Vries R.P."/>
            <person name="Ferreira P."/>
            <person name="Findley K."/>
            <person name="Foster B."/>
            <person name="Gaskell J."/>
            <person name="Glotzer D."/>
            <person name="Gorecki P."/>
            <person name="Heitman J."/>
            <person name="Hesse C."/>
            <person name="Hori C."/>
            <person name="Igarashi K."/>
            <person name="Jurgens J.A."/>
            <person name="Kallen N."/>
            <person name="Kersten P."/>
            <person name="Kohler A."/>
            <person name="Kuees U."/>
            <person name="Kumar T.K.A."/>
            <person name="Kuo A."/>
            <person name="LaButti K."/>
            <person name="Larrondo L.F."/>
            <person name="Lindquist E."/>
            <person name="Ling A."/>
            <person name="Lombard V."/>
            <person name="Lucas S."/>
            <person name="Lundell T."/>
            <person name="Martin R."/>
            <person name="McLaughlin D.J."/>
            <person name="Morgenstern I."/>
            <person name="Morin E."/>
            <person name="Murat C."/>
            <person name="Nagy L.G."/>
            <person name="Nolan M."/>
            <person name="Ohm R.A."/>
            <person name="Patyshakuliyeva A."/>
            <person name="Rokas A."/>
            <person name="Ruiz-Duenas F.J."/>
            <person name="Sabat G."/>
            <person name="Salamov A."/>
            <person name="Samejima M."/>
            <person name="Schmutz J."/>
            <person name="Slot J.C."/>
            <person name="St John F."/>
            <person name="Stenlid J."/>
            <person name="Sun H."/>
            <person name="Sun S."/>
            <person name="Syed K."/>
            <person name="Tsang A."/>
            <person name="Wiebenga A."/>
            <person name="Young D."/>
            <person name="Pisabarro A."/>
            <person name="Eastwood D.C."/>
            <person name="Martin F."/>
            <person name="Cullen D."/>
            <person name="Grigoriev I.V."/>
            <person name="Hibbett D.S."/>
        </authorList>
    </citation>
    <scope>NUCLEOTIDE SEQUENCE [LARGE SCALE GENOMIC DNA]</scope>
    <source>
        <strain evidence="6">RWD-64-598 SS2</strain>
    </source>
</reference>
<comment type="caution">
    <text evidence="5">The sequence shown here is derived from an EMBL/GenBank/DDBJ whole genome shotgun (WGS) entry which is preliminary data.</text>
</comment>
<dbReference type="SMART" id="SM00066">
    <property type="entry name" value="GAL4"/>
    <property type="match status" value="1"/>
</dbReference>
<dbReference type="GO" id="GO:0003677">
    <property type="term" value="F:DNA binding"/>
    <property type="evidence" value="ECO:0007669"/>
    <property type="project" value="InterPro"/>
</dbReference>
<dbReference type="PROSITE" id="PS50048">
    <property type="entry name" value="ZN2_CY6_FUNGAL_2"/>
    <property type="match status" value="1"/>
</dbReference>
<dbReference type="Pfam" id="PF04082">
    <property type="entry name" value="Fungal_trans"/>
    <property type="match status" value="1"/>
</dbReference>
<gene>
    <name evidence="5" type="ORF">CONPUDRAFT_122974</name>
</gene>
<evidence type="ECO:0000256" key="1">
    <source>
        <dbReference type="ARBA" id="ARBA00022723"/>
    </source>
</evidence>
<evidence type="ECO:0000256" key="2">
    <source>
        <dbReference type="ARBA" id="ARBA00023242"/>
    </source>
</evidence>
<dbReference type="PANTHER" id="PTHR46910:SF1">
    <property type="entry name" value="MISCELLANEOUS ZN(II)2CYS6 TRANSCRIPTION FACTOR (EUROFUNG)-RELATED"/>
    <property type="match status" value="1"/>
</dbReference>
<dbReference type="InterPro" id="IPR001138">
    <property type="entry name" value="Zn2Cys6_DnaBD"/>
</dbReference>
<dbReference type="GO" id="GO:0000981">
    <property type="term" value="F:DNA-binding transcription factor activity, RNA polymerase II-specific"/>
    <property type="evidence" value="ECO:0007669"/>
    <property type="project" value="InterPro"/>
</dbReference>
<feature type="compositionally biased region" description="Polar residues" evidence="3">
    <location>
        <begin position="683"/>
        <end position="694"/>
    </location>
</feature>
<dbReference type="InterPro" id="IPR036864">
    <property type="entry name" value="Zn2-C6_fun-type_DNA-bd_sf"/>
</dbReference>
<evidence type="ECO:0000313" key="5">
    <source>
        <dbReference type="EMBL" id="EIW82253.1"/>
    </source>
</evidence>
<name>A0A5M3MSV7_CONPW</name>
<feature type="compositionally biased region" description="Polar residues" evidence="3">
    <location>
        <begin position="774"/>
        <end position="785"/>
    </location>
</feature>
<keyword evidence="6" id="KW-1185">Reference proteome</keyword>
<feature type="compositionally biased region" description="Polar residues" evidence="3">
    <location>
        <begin position="755"/>
        <end position="766"/>
    </location>
</feature>
<sequence length="965" mass="106731">MTQQSKKKQRVDDESIPTDSGTKPIQLQRRRVWRACESCRRKKIKCDGCEPTCSQCQSSGSQCTWLQTKDRAALSRHYVQELEARLLHMESVFAQITPVLDQLGPSLNLPGVPGASTNPETSSDGGLAPASAVLQALSSKVASEIQVAEQSSPESSIVKMEDEVSEALGQLALDEHGHMRWIGGSSTMSLIQSFRSMTTPPLHRISPMEEDPRAPGPSANKLYFPASVFFGKVHALPGAEEVEYPDEDLAEKLVDAYFSRLHFLFPVVDKPSFMQKYRSLMNNRRKGDVNYVQAEAAFTSVVFAIFACAARFVDDPRLHGETSDDGGMGMIYYERALILHYISHASIQLYHVQSLALMSSFLCSVNCLPQAWLLVGQAVRSAQDLGLHRSSRRLNAPVIEKETRKKVWWSVYALDRMLALALGRPLGVEDSDCDAEFPVDVDDEALPAYFNGNPVDQKQPSLMSGTLFLIRLYQICGRVLRQVYAIDNYKDVLEPEKKTDLQRRVDVLDAELTQWFEELPAAFKTAPANEQQYSMGAVLCSHYYSVHTALHRNFLPVKRNELTSLSSTAKAMTSARACIRLSVTINQVVPPSHHLSFFIQHLFSSAVIVLLYAMHSDPKAAPAAMDEVRTCLRPLEAWEGHWPGARKCKELLNELITTADDAVRKQTMPPPVAPALLERRHSVSTSAQNSQFSGASRPMKSKPRRISRSRDPSATRRAPVSAPYRTDSQRNRSTSRKRGHDESEGLPSPHPSIHSVLSSPTVTGQKPSPHGSPASGNLPSPSMSNVEGPHNLEDSPQMTHASPYAFSGTSLSPLHVPSPRFDYDYGIHQSPLAASSSHTWDVTGSEPQMFSPSSPTNPAFNTGFESHPTTMDAWFNGSSDLQYTLSTTPPGASFATPGLPFHGLDYIRNYNPNGYPVHDQDSLWQQGLENVNFGFDPELPFNFGDGHPESHDNVQHSSSSHQAQQ</sequence>
<protein>
    <recommendedName>
        <fullName evidence="4">Zn(2)-C6 fungal-type domain-containing protein</fullName>
    </recommendedName>
</protein>
<feature type="region of interest" description="Disordered" evidence="3">
    <location>
        <begin position="837"/>
        <end position="865"/>
    </location>
</feature>
<dbReference type="GO" id="GO:0006351">
    <property type="term" value="P:DNA-templated transcription"/>
    <property type="evidence" value="ECO:0007669"/>
    <property type="project" value="InterPro"/>
</dbReference>
<dbReference type="GeneID" id="19199726"/>
<evidence type="ECO:0000256" key="3">
    <source>
        <dbReference type="SAM" id="MobiDB-lite"/>
    </source>
</evidence>
<dbReference type="Pfam" id="PF00172">
    <property type="entry name" value="Zn_clus"/>
    <property type="match status" value="1"/>
</dbReference>
<accession>A0A5M3MSV7</accession>
<feature type="domain" description="Zn(2)-C6 fungal-type" evidence="4">
    <location>
        <begin position="35"/>
        <end position="65"/>
    </location>
</feature>
<dbReference type="InterPro" id="IPR007219">
    <property type="entry name" value="XnlR_reg_dom"/>
</dbReference>
<dbReference type="SMART" id="SM00906">
    <property type="entry name" value="Fungal_trans"/>
    <property type="match status" value="1"/>
</dbReference>
<proteinExistence type="predicted"/>
<dbReference type="KEGG" id="cput:CONPUDRAFT_122974"/>
<dbReference type="PROSITE" id="PS00463">
    <property type="entry name" value="ZN2_CY6_FUNGAL_1"/>
    <property type="match status" value="1"/>
</dbReference>
<dbReference type="AlphaFoldDB" id="A0A5M3MSV7"/>
<organism evidence="5 6">
    <name type="scientific">Coniophora puteana (strain RWD-64-598)</name>
    <name type="common">Brown rot fungus</name>
    <dbReference type="NCBI Taxonomy" id="741705"/>
    <lineage>
        <taxon>Eukaryota</taxon>
        <taxon>Fungi</taxon>
        <taxon>Dikarya</taxon>
        <taxon>Basidiomycota</taxon>
        <taxon>Agaricomycotina</taxon>
        <taxon>Agaricomycetes</taxon>
        <taxon>Agaricomycetidae</taxon>
        <taxon>Boletales</taxon>
        <taxon>Coniophorineae</taxon>
        <taxon>Coniophoraceae</taxon>
        <taxon>Coniophora</taxon>
    </lineage>
</organism>
<evidence type="ECO:0000313" key="6">
    <source>
        <dbReference type="Proteomes" id="UP000053558"/>
    </source>
</evidence>
<feature type="region of interest" description="Disordered" evidence="3">
    <location>
        <begin position="681"/>
        <end position="804"/>
    </location>
</feature>
<dbReference type="CDD" id="cd12148">
    <property type="entry name" value="fungal_TF_MHR"/>
    <property type="match status" value="1"/>
</dbReference>
<dbReference type="Proteomes" id="UP000053558">
    <property type="component" value="Unassembled WGS sequence"/>
</dbReference>
<feature type="region of interest" description="Disordered" evidence="3">
    <location>
        <begin position="939"/>
        <end position="965"/>
    </location>
</feature>
<feature type="region of interest" description="Disordered" evidence="3">
    <location>
        <begin position="1"/>
        <end position="24"/>
    </location>
</feature>
<dbReference type="GO" id="GO:0008270">
    <property type="term" value="F:zinc ion binding"/>
    <property type="evidence" value="ECO:0007669"/>
    <property type="project" value="InterPro"/>
</dbReference>
<feature type="compositionally biased region" description="Low complexity" evidence="3">
    <location>
        <begin position="955"/>
        <end position="965"/>
    </location>
</feature>
<dbReference type="CDD" id="cd00067">
    <property type="entry name" value="GAL4"/>
    <property type="match status" value="1"/>
</dbReference>
<dbReference type="EMBL" id="JH711577">
    <property type="protein sequence ID" value="EIW82253.1"/>
    <property type="molecule type" value="Genomic_DNA"/>
</dbReference>
<dbReference type="Gene3D" id="4.10.240.10">
    <property type="entry name" value="Zn(2)-C6 fungal-type DNA-binding domain"/>
    <property type="match status" value="1"/>
</dbReference>
<evidence type="ECO:0000259" key="4">
    <source>
        <dbReference type="PROSITE" id="PS50048"/>
    </source>
</evidence>
<dbReference type="RefSeq" id="XP_007767984.1">
    <property type="nucleotide sequence ID" value="XM_007769794.1"/>
</dbReference>
<dbReference type="PANTHER" id="PTHR46910">
    <property type="entry name" value="TRANSCRIPTION FACTOR PDR1"/>
    <property type="match status" value="1"/>
</dbReference>
<keyword evidence="1" id="KW-0479">Metal-binding</keyword>
<keyword evidence="2" id="KW-0539">Nucleus</keyword>
<dbReference type="OrthoDB" id="434771at2759"/>
<dbReference type="OMA" id="HVQCFIL"/>
<dbReference type="SUPFAM" id="SSF57701">
    <property type="entry name" value="Zn2/Cys6 DNA-binding domain"/>
    <property type="match status" value="1"/>
</dbReference>